<keyword evidence="3" id="KW-1185">Reference proteome</keyword>
<accession>A0A938Y3D4</accession>
<evidence type="ECO:0000313" key="3">
    <source>
        <dbReference type="Proteomes" id="UP000717624"/>
    </source>
</evidence>
<name>A0A938Y3D4_9BACL</name>
<protein>
    <submittedName>
        <fullName evidence="2">Uncharacterized protein</fullName>
    </submittedName>
</protein>
<dbReference type="AlphaFoldDB" id="A0A938Y3D4"/>
<proteinExistence type="predicted"/>
<comment type="caution">
    <text evidence="2">The sequence shown here is derived from an EMBL/GenBank/DDBJ whole genome shotgun (WGS) entry which is preliminary data.</text>
</comment>
<evidence type="ECO:0000256" key="1">
    <source>
        <dbReference type="SAM" id="MobiDB-lite"/>
    </source>
</evidence>
<dbReference type="Proteomes" id="UP000717624">
    <property type="component" value="Unassembled WGS sequence"/>
</dbReference>
<feature type="compositionally biased region" description="Basic and acidic residues" evidence="1">
    <location>
        <begin position="29"/>
        <end position="49"/>
    </location>
</feature>
<feature type="region of interest" description="Disordered" evidence="1">
    <location>
        <begin position="1"/>
        <end position="49"/>
    </location>
</feature>
<dbReference type="RefSeq" id="WP_204518232.1">
    <property type="nucleotide sequence ID" value="NZ_BAABIN010000002.1"/>
</dbReference>
<evidence type="ECO:0000313" key="2">
    <source>
        <dbReference type="EMBL" id="MBM7590485.1"/>
    </source>
</evidence>
<gene>
    <name evidence="2" type="ORF">JOD01_002089</name>
</gene>
<dbReference type="EMBL" id="JAFBEB010000006">
    <property type="protein sequence ID" value="MBM7590485.1"/>
    <property type="molecule type" value="Genomic_DNA"/>
</dbReference>
<reference evidence="2" key="1">
    <citation type="submission" date="2021-01" db="EMBL/GenBank/DDBJ databases">
        <title>Genomic Encyclopedia of Type Strains, Phase IV (KMG-IV): sequencing the most valuable type-strain genomes for metagenomic binning, comparative biology and taxonomic classification.</title>
        <authorList>
            <person name="Goeker M."/>
        </authorList>
    </citation>
    <scope>NUCLEOTIDE SEQUENCE</scope>
    <source>
        <strain evidence="2">DSM 25523</strain>
    </source>
</reference>
<sequence length="49" mass="5882">MNRQRGFDKQFQAEVEEYQKNPPGTHNQRTADDRNDKMEDREVRIDSNS</sequence>
<organism evidence="2 3">
    <name type="scientific">Brevibacillus fulvus</name>
    <dbReference type="NCBI Taxonomy" id="1125967"/>
    <lineage>
        <taxon>Bacteria</taxon>
        <taxon>Bacillati</taxon>
        <taxon>Bacillota</taxon>
        <taxon>Bacilli</taxon>
        <taxon>Bacillales</taxon>
        <taxon>Paenibacillaceae</taxon>
        <taxon>Brevibacillus</taxon>
    </lineage>
</organism>